<keyword evidence="5" id="KW-0720">Serine protease</keyword>
<evidence type="ECO:0000259" key="8">
    <source>
        <dbReference type="PROSITE" id="PS51695"/>
    </source>
</evidence>
<dbReference type="SUPFAM" id="SSF52743">
    <property type="entry name" value="Subtilisin-like"/>
    <property type="match status" value="1"/>
</dbReference>
<sequence>MGLSQERLAVRPSPDAQDTPPITVTFILRRRNQVPALVEMEHTLPAQRKYLSQEDIVTEYGATHEDILRVMGYAVAAGLKVLECSCRGAFVKVSGNVEALRAAFHVTEDARGFFTFHVSADVSECVRWILGLDDRLITRPSFHYRAPPHTKKTAAPLEMEAALDSMEWAPDPLQPISYTPSEVAKLYQYPPLTGDGQCLGIIALEGSYSDQDMKAYFMALGVEMPRIIKIGEDTPDDSWLPNAEVTQDIQIAAALCPQADIAVYHARGAGFREYFDILQCAIFDSKHRPSVLSVSWSFPEVDGRGPTPEEAEIFDELFRLAALQGITICASSGDYGSVTPVIQQGNPCMTPAANFAATSPYVLGCGGTTLHASQGHILEEVVWNRLHEHTLWSADEEQCDAIHFSMASGGGISKMFPLPNYQRNAQVRPTITRRWNKFTLAETSSYAGRGTPDVAANADMLTGYQIFFDGQPAVGGGTSAAAPMWAALVLLINQGLALNHGPDVRVGWLNPLLYSLCVTKKLKVIRPVTQGSTGGYSASSKTPWNACTGLGTPIGDALAEALGAWPLAGTRKHANTGS</sequence>
<dbReference type="RefSeq" id="WP_002623938.1">
    <property type="nucleotide sequence ID" value="NZ_ANAH02000014.1"/>
</dbReference>
<organism evidence="9 10">
    <name type="scientific">Cystobacter fuscus (strain ATCC 25194 / DSM 2262 / NBRC 100088 / M29)</name>
    <dbReference type="NCBI Taxonomy" id="1242864"/>
    <lineage>
        <taxon>Bacteria</taxon>
        <taxon>Pseudomonadati</taxon>
        <taxon>Myxococcota</taxon>
        <taxon>Myxococcia</taxon>
        <taxon>Myxococcales</taxon>
        <taxon>Cystobacterineae</taxon>
        <taxon>Archangiaceae</taxon>
        <taxon>Cystobacter</taxon>
    </lineage>
</organism>
<keyword evidence="6" id="KW-0106">Calcium</keyword>
<evidence type="ECO:0000256" key="4">
    <source>
        <dbReference type="ARBA" id="ARBA00022801"/>
    </source>
</evidence>
<keyword evidence="7" id="KW-0865">Zymogen</keyword>
<proteinExistence type="predicted"/>
<dbReference type="CDD" id="cd04056">
    <property type="entry name" value="Peptidases_S53"/>
    <property type="match status" value="1"/>
</dbReference>
<evidence type="ECO:0000256" key="3">
    <source>
        <dbReference type="ARBA" id="ARBA00022723"/>
    </source>
</evidence>
<dbReference type="EMBL" id="ANAH02000014">
    <property type="protein sequence ID" value="EPX60013.1"/>
    <property type="molecule type" value="Genomic_DNA"/>
</dbReference>
<evidence type="ECO:0000256" key="6">
    <source>
        <dbReference type="ARBA" id="ARBA00022837"/>
    </source>
</evidence>
<evidence type="ECO:0000256" key="1">
    <source>
        <dbReference type="ARBA" id="ARBA00001913"/>
    </source>
</evidence>
<keyword evidence="3" id="KW-0479">Metal-binding</keyword>
<dbReference type="PANTHER" id="PTHR14218">
    <property type="entry name" value="PROTEASE S8 TRIPEPTIDYL PEPTIDASE I CLN2"/>
    <property type="match status" value="1"/>
</dbReference>
<dbReference type="Gene3D" id="3.40.50.200">
    <property type="entry name" value="Peptidase S8/S53 domain"/>
    <property type="match status" value="1"/>
</dbReference>
<dbReference type="GO" id="GO:0004252">
    <property type="term" value="F:serine-type endopeptidase activity"/>
    <property type="evidence" value="ECO:0007669"/>
    <property type="project" value="InterPro"/>
</dbReference>
<dbReference type="MEROPS" id="S53.004"/>
<comment type="caution">
    <text evidence="9">The sequence shown here is derived from an EMBL/GenBank/DDBJ whole genome shotgun (WGS) entry which is preliminary data.</text>
</comment>
<dbReference type="PROSITE" id="PS51695">
    <property type="entry name" value="SEDOLISIN"/>
    <property type="match status" value="1"/>
</dbReference>
<dbReference type="Proteomes" id="UP000011682">
    <property type="component" value="Unassembled WGS sequence"/>
</dbReference>
<keyword evidence="2" id="KW-0645">Protease</keyword>
<evidence type="ECO:0000256" key="2">
    <source>
        <dbReference type="ARBA" id="ARBA00022670"/>
    </source>
</evidence>
<dbReference type="GO" id="GO:0008240">
    <property type="term" value="F:tripeptidyl-peptidase activity"/>
    <property type="evidence" value="ECO:0007669"/>
    <property type="project" value="TreeGrafter"/>
</dbReference>
<dbReference type="GO" id="GO:0006508">
    <property type="term" value="P:proteolysis"/>
    <property type="evidence" value="ECO:0007669"/>
    <property type="project" value="UniProtKB-KW"/>
</dbReference>
<accession>S9QTM9</accession>
<dbReference type="PANTHER" id="PTHR14218:SF15">
    <property type="entry name" value="TRIPEPTIDYL-PEPTIDASE 1"/>
    <property type="match status" value="1"/>
</dbReference>
<dbReference type="SUPFAM" id="SSF54897">
    <property type="entry name" value="Protease propeptides/inhibitors"/>
    <property type="match status" value="1"/>
</dbReference>
<dbReference type="InterPro" id="IPR050819">
    <property type="entry name" value="Tripeptidyl-peptidase_I"/>
</dbReference>
<protein>
    <submittedName>
        <fullName evidence="9">Kumamolysin</fullName>
    </submittedName>
</protein>
<evidence type="ECO:0000256" key="5">
    <source>
        <dbReference type="ARBA" id="ARBA00022825"/>
    </source>
</evidence>
<reference evidence="9" key="1">
    <citation type="submission" date="2013-05" db="EMBL/GenBank/DDBJ databases">
        <title>Genome assembly of Cystobacter fuscus DSM 2262.</title>
        <authorList>
            <person name="Sharma G."/>
            <person name="Khatri I."/>
            <person name="Kaur C."/>
            <person name="Mayilraj S."/>
            <person name="Subramanian S."/>
        </authorList>
    </citation>
    <scope>NUCLEOTIDE SEQUENCE [LARGE SCALE GENOMIC DNA]</scope>
    <source>
        <strain evidence="9">DSM 2262</strain>
    </source>
</reference>
<dbReference type="InterPro" id="IPR036852">
    <property type="entry name" value="Peptidase_S8/S53_dom_sf"/>
</dbReference>
<feature type="domain" description="Peptidase S53" evidence="8">
    <location>
        <begin position="177"/>
        <end position="565"/>
    </location>
</feature>
<dbReference type="InterPro" id="IPR015366">
    <property type="entry name" value="S53_propep"/>
</dbReference>
<gene>
    <name evidence="9" type="ORF">D187_002099</name>
</gene>
<keyword evidence="10" id="KW-1185">Reference proteome</keyword>
<dbReference type="Pfam" id="PF09286">
    <property type="entry name" value="Pro-kuma_activ"/>
    <property type="match status" value="1"/>
</dbReference>
<dbReference type="PROSITE" id="PS00138">
    <property type="entry name" value="SUBTILASE_SER"/>
    <property type="match status" value="1"/>
</dbReference>
<evidence type="ECO:0000256" key="7">
    <source>
        <dbReference type="ARBA" id="ARBA00023145"/>
    </source>
</evidence>
<dbReference type="InterPro" id="IPR023828">
    <property type="entry name" value="Peptidase_S8_Ser-AS"/>
</dbReference>
<dbReference type="GO" id="GO:0046872">
    <property type="term" value="F:metal ion binding"/>
    <property type="evidence" value="ECO:0007669"/>
    <property type="project" value="UniProtKB-KW"/>
</dbReference>
<keyword evidence="4" id="KW-0378">Hydrolase</keyword>
<comment type="cofactor">
    <cofactor evidence="1">
        <name>Ca(2+)</name>
        <dbReference type="ChEBI" id="CHEBI:29108"/>
    </cofactor>
</comment>
<evidence type="ECO:0000313" key="10">
    <source>
        <dbReference type="Proteomes" id="UP000011682"/>
    </source>
</evidence>
<dbReference type="AlphaFoldDB" id="S9QTM9"/>
<name>S9QTM9_CYSF2</name>
<dbReference type="eggNOG" id="COG4934">
    <property type="taxonomic scope" value="Bacteria"/>
</dbReference>
<dbReference type="InterPro" id="IPR030400">
    <property type="entry name" value="Sedolisin_dom"/>
</dbReference>
<evidence type="ECO:0000313" key="9">
    <source>
        <dbReference type="EMBL" id="EPX60013.1"/>
    </source>
</evidence>
<dbReference type="SMART" id="SM00944">
    <property type="entry name" value="Pro-kuma_activ"/>
    <property type="match status" value="1"/>
</dbReference>